<reference evidence="1 2" key="1">
    <citation type="submission" date="2024-04" db="EMBL/GenBank/DDBJ databases">
        <title>Okeanomitos corallinicola gen. &amp; sp. nov. (Nostocales, Cyanobacteria), a new toxic marine heterocyst-forming cyanobacterium from a coral reef.</title>
        <authorList>
            <person name="Li H."/>
            <person name="Li R."/>
            <person name="Kang J."/>
            <person name="Hii K.S."/>
            <person name="Mohamed H.F."/>
            <person name="Xu X."/>
            <person name="Luo Z."/>
        </authorList>
    </citation>
    <scope>NUCLEOTIDE SEQUENCE [LARGE SCALE GENOMIC DNA]</scope>
    <source>
        <strain evidence="1 2">TIOX110</strain>
    </source>
</reference>
<name>A0ABZ2UXJ4_9CYAN</name>
<proteinExistence type="predicted"/>
<evidence type="ECO:0000313" key="2">
    <source>
        <dbReference type="Proteomes" id="UP001483337"/>
    </source>
</evidence>
<dbReference type="Proteomes" id="UP001483337">
    <property type="component" value="Chromosome"/>
</dbReference>
<evidence type="ECO:0000313" key="1">
    <source>
        <dbReference type="EMBL" id="WZB90044.1"/>
    </source>
</evidence>
<dbReference type="EMBL" id="CP150886">
    <property type="protein sequence ID" value="WZB90044.1"/>
    <property type="molecule type" value="Genomic_DNA"/>
</dbReference>
<dbReference type="RefSeq" id="WP_353932939.1">
    <property type="nucleotide sequence ID" value="NZ_CP150886.1"/>
</dbReference>
<sequence>MIIPNINFQEDQKSELNADVCEWICSLLSYIIKKCDRFDEVKVARGRSQY</sequence>
<keyword evidence="2" id="KW-1185">Reference proteome</keyword>
<organism evidence="1 2">
    <name type="scientific">Okeanomitos corallinicola TIOX110</name>
    <dbReference type="NCBI Taxonomy" id="3133117"/>
    <lineage>
        <taxon>Bacteria</taxon>
        <taxon>Bacillati</taxon>
        <taxon>Cyanobacteriota</taxon>
        <taxon>Cyanophyceae</taxon>
        <taxon>Nostocales</taxon>
        <taxon>Aphanizomenonaceae</taxon>
        <taxon>Okeanomitos</taxon>
    </lineage>
</organism>
<protein>
    <submittedName>
        <fullName evidence="1">Uncharacterized protein</fullName>
    </submittedName>
</protein>
<gene>
    <name evidence="1" type="ORF">WJM97_10300</name>
</gene>
<accession>A0ABZ2UXJ4</accession>